<reference evidence="2" key="1">
    <citation type="submission" date="2010-05" db="EMBL/GenBank/DDBJ databases">
        <authorList>
            <person name="Genoscope - CEA"/>
        </authorList>
    </citation>
    <scope>NUCLEOTIDE SEQUENCE</scope>
</reference>
<protein>
    <recommendedName>
        <fullName evidence="1">SnoaL-like domain-containing protein</fullName>
    </recommendedName>
</protein>
<dbReference type="InterPro" id="IPR037401">
    <property type="entry name" value="SnoaL-like"/>
</dbReference>
<sequence>MKNFVLMMLVITLASCTGNVQHPDFENNVKLGQKFFQLHGEENFDAMADMLHDDLQWTSPKYGEGLITKETQLGYIKMYQDLYDNINFEANYWLPGVDTLSLQNDGSIRVYGSWTGVHTETGNEFNLGSYHTMAFEDGKIVGGGDWFDLTGFVQESTKPAMTE</sequence>
<proteinExistence type="predicted"/>
<dbReference type="InterPro" id="IPR032710">
    <property type="entry name" value="NTF2-like_dom_sf"/>
</dbReference>
<dbReference type="EMBL" id="FQ032828">
    <property type="protein sequence ID" value="CBL87568.1"/>
    <property type="molecule type" value="Genomic_DNA"/>
</dbReference>
<dbReference type="Pfam" id="PF12680">
    <property type="entry name" value="SnoaL_2"/>
    <property type="match status" value="1"/>
</dbReference>
<dbReference type="Gene3D" id="3.10.450.50">
    <property type="match status" value="1"/>
</dbReference>
<organism evidence="2">
    <name type="scientific">uncultured Flavobacteriia bacterium</name>
    <dbReference type="NCBI Taxonomy" id="212695"/>
    <lineage>
        <taxon>Bacteria</taxon>
        <taxon>Pseudomonadati</taxon>
        <taxon>Bacteroidota</taxon>
        <taxon>Flavobacteriia</taxon>
        <taxon>environmental samples</taxon>
    </lineage>
</organism>
<feature type="domain" description="SnoaL-like" evidence="1">
    <location>
        <begin position="34"/>
        <end position="141"/>
    </location>
</feature>
<accession>F4MN55</accession>
<dbReference type="SUPFAM" id="SSF54427">
    <property type="entry name" value="NTF2-like"/>
    <property type="match status" value="1"/>
</dbReference>
<reference evidence="2" key="2">
    <citation type="journal article" date="2012" name="Environ. Microbiol.">
        <title>Genomic content of uncultured Bacteroidetes from contrasting oceanic provinces in the North Atlantic Ocean.</title>
        <authorList>
            <person name="Gomez-Pereira P.R."/>
            <person name="Schuler M."/>
            <person name="Fuchs B.M."/>
            <person name="Bennke C."/>
            <person name="Teeling H."/>
            <person name="Waldmann J."/>
            <person name="Richter M."/>
            <person name="Barbe V."/>
            <person name="Bataille E."/>
            <person name="Glockner F.O."/>
            <person name="Amann R."/>
        </authorList>
    </citation>
    <scope>NUCLEOTIDE SEQUENCE</scope>
</reference>
<dbReference type="PROSITE" id="PS51257">
    <property type="entry name" value="PROKAR_LIPOPROTEIN"/>
    <property type="match status" value="1"/>
</dbReference>
<evidence type="ECO:0000313" key="2">
    <source>
        <dbReference type="EMBL" id="CBL87568.1"/>
    </source>
</evidence>
<gene>
    <name evidence="2" type="ORF">S18_920_0007</name>
</gene>
<evidence type="ECO:0000259" key="1">
    <source>
        <dbReference type="Pfam" id="PF12680"/>
    </source>
</evidence>
<dbReference type="AlphaFoldDB" id="F4MN55"/>
<name>F4MN55_9BACT</name>